<dbReference type="EMBL" id="CP127523">
    <property type="protein sequence ID" value="XRI69208.1"/>
    <property type="molecule type" value="Genomic_DNA"/>
</dbReference>
<evidence type="ECO:0000313" key="2">
    <source>
        <dbReference type="Proteomes" id="UP000470022"/>
    </source>
</evidence>
<keyword evidence="2" id="KW-1185">Reference proteome</keyword>
<evidence type="ECO:0000313" key="1">
    <source>
        <dbReference type="EMBL" id="XRI69208.1"/>
    </source>
</evidence>
<name>A0ACD5H859_9PROT</name>
<gene>
    <name evidence="1" type="primary">yihA</name>
    <name evidence="1" type="ORF">GL267_000510</name>
</gene>
<dbReference type="Proteomes" id="UP000470022">
    <property type="component" value="Chromosome"/>
</dbReference>
<proteinExistence type="predicted"/>
<organism evidence="1 2">
    <name type="scientific">Acidithiobacillus ferrianus</name>
    <dbReference type="NCBI Taxonomy" id="2678518"/>
    <lineage>
        <taxon>Bacteria</taxon>
        <taxon>Pseudomonadati</taxon>
        <taxon>Pseudomonadota</taxon>
        <taxon>Acidithiobacillia</taxon>
        <taxon>Acidithiobacillales</taxon>
        <taxon>Acidithiobacillaceae</taxon>
        <taxon>Acidithiobacillus</taxon>
    </lineage>
</organism>
<reference evidence="1" key="1">
    <citation type="submission" date="2023-06" db="EMBL/GenBank/DDBJ databases">
        <title>Complete and circular genome of Acidithiobacillus ferrianus DSM 107098.</title>
        <authorList>
            <person name="Norris P.R."/>
            <person name="Falagan C."/>
            <person name="Moya-Beltran A."/>
            <person name="Castro M."/>
            <person name="Quatrini R."/>
            <person name="Johnson D.B."/>
        </authorList>
    </citation>
    <scope>NUCLEOTIDE SEQUENCE</scope>
    <source>
        <strain evidence="1">MG</strain>
    </source>
</reference>
<sequence>MPDRAGGDYALRMDHTIPNTFRFAPLRRAAYRLSVTQAGQLPADDGAEVAIAGRSNVGKSSTINTLTERRTLARVSRTPGRTQAINVFDLDPGQRLVDLPGYGYAKVPEALRRSWGPLLEQYLRQRGSLRGLILVMDIRHPYGPHDADLMAFAAGCGRPVHILLNKADKLSRGAAIREMTRLRRIPELQGMAMQLFSAQSGLGLDELHHRVANWLEPAAEKETPAPAGVNNESSKGREDP</sequence>
<accession>A0ACD5H859</accession>
<protein>
    <submittedName>
        <fullName evidence="1">Ribosome biogenesis GTP-binding protein YihA/YsxC</fullName>
    </submittedName>
</protein>